<sequence>MRILFVTASRIGDAVLSTGLLAHLAEHYPQARFTVACGAPAAPLFAAAPFVDEVIPMVKRKRAGHWMDLWKRTVTRPWSLVVDLRGSAIGWLLPTLRRRGLKSSWEPKHRLVHLASALGLDQALPPKLWATDAQCSEAARLIPPGGPVLAIGPTANWGAKQWPAESFAQVIAALTSADSILPQARVAVFASADERAKAAPVLDSVAPERLIDLAGGIDLPTAYACLRRCAFYLGNDSGLMHMAAAAGIPTLGLFGPSSEVFYGPFGPHAASVRGPRSFEDICHAPDYDYRSQDCMMRDLSPQRVIEAARSLWTRTKGCATPRLSTERVAP</sequence>
<keyword evidence="2 3" id="KW-0808">Transferase</keyword>
<dbReference type="GO" id="GO:0009244">
    <property type="term" value="P:lipopolysaccharide core region biosynthetic process"/>
    <property type="evidence" value="ECO:0007669"/>
    <property type="project" value="TreeGrafter"/>
</dbReference>
<evidence type="ECO:0000256" key="1">
    <source>
        <dbReference type="ARBA" id="ARBA00022676"/>
    </source>
</evidence>
<dbReference type="OrthoDB" id="9797795at2"/>
<evidence type="ECO:0000313" key="3">
    <source>
        <dbReference type="EMBL" id="RAU21869.1"/>
    </source>
</evidence>
<evidence type="ECO:0000313" key="4">
    <source>
        <dbReference type="Proteomes" id="UP000251075"/>
    </source>
</evidence>
<evidence type="ECO:0000256" key="2">
    <source>
        <dbReference type="ARBA" id="ARBA00022679"/>
    </source>
</evidence>
<dbReference type="InterPro" id="IPR051199">
    <property type="entry name" value="LPS_LOS_Heptosyltrfase"/>
</dbReference>
<comment type="caution">
    <text evidence="3">The sequence shown here is derived from an EMBL/GenBank/DDBJ whole genome shotgun (WGS) entry which is preliminary data.</text>
</comment>
<name>A0A364NXR4_9PROT</name>
<protein>
    <submittedName>
        <fullName evidence="3">Glycosyltransferase family 9 protein</fullName>
    </submittedName>
</protein>
<reference evidence="3 4" key="1">
    <citation type="submission" date="2017-11" db="EMBL/GenBank/DDBJ databases">
        <title>Draft genome sequence of magnetotactic bacterium Magnetospirillum kuznetsovii LBB-42.</title>
        <authorList>
            <person name="Grouzdev D.S."/>
            <person name="Rysina M.S."/>
            <person name="Baslerov R.V."/>
            <person name="Koziaeva V."/>
        </authorList>
    </citation>
    <scope>NUCLEOTIDE SEQUENCE [LARGE SCALE GENOMIC DNA]</scope>
    <source>
        <strain evidence="3 4">LBB-42</strain>
    </source>
</reference>
<accession>A0A364NXR4</accession>
<gene>
    <name evidence="3" type="ORF">CU669_11235</name>
</gene>
<dbReference type="EMBL" id="PGTO01000007">
    <property type="protein sequence ID" value="RAU21869.1"/>
    <property type="molecule type" value="Genomic_DNA"/>
</dbReference>
<proteinExistence type="predicted"/>
<organism evidence="3 4">
    <name type="scientific">Paramagnetospirillum kuznetsovii</name>
    <dbReference type="NCBI Taxonomy" id="2053833"/>
    <lineage>
        <taxon>Bacteria</taxon>
        <taxon>Pseudomonadati</taxon>
        <taxon>Pseudomonadota</taxon>
        <taxon>Alphaproteobacteria</taxon>
        <taxon>Rhodospirillales</taxon>
        <taxon>Magnetospirillaceae</taxon>
        <taxon>Paramagnetospirillum</taxon>
    </lineage>
</organism>
<dbReference type="GO" id="GO:0005829">
    <property type="term" value="C:cytosol"/>
    <property type="evidence" value="ECO:0007669"/>
    <property type="project" value="TreeGrafter"/>
</dbReference>
<dbReference type="GO" id="GO:0008713">
    <property type="term" value="F:ADP-heptose-lipopolysaccharide heptosyltransferase activity"/>
    <property type="evidence" value="ECO:0007669"/>
    <property type="project" value="TreeGrafter"/>
</dbReference>
<dbReference type="Pfam" id="PF01075">
    <property type="entry name" value="Glyco_transf_9"/>
    <property type="match status" value="1"/>
</dbReference>
<dbReference type="AlphaFoldDB" id="A0A364NXR4"/>
<dbReference type="CDD" id="cd03789">
    <property type="entry name" value="GT9_LPS_heptosyltransferase"/>
    <property type="match status" value="1"/>
</dbReference>
<dbReference type="PANTHER" id="PTHR30160">
    <property type="entry name" value="TETRAACYLDISACCHARIDE 4'-KINASE-RELATED"/>
    <property type="match status" value="1"/>
</dbReference>
<keyword evidence="1" id="KW-0328">Glycosyltransferase</keyword>
<keyword evidence="4" id="KW-1185">Reference proteome</keyword>
<dbReference type="Gene3D" id="3.40.50.2000">
    <property type="entry name" value="Glycogen Phosphorylase B"/>
    <property type="match status" value="2"/>
</dbReference>
<dbReference type="PANTHER" id="PTHR30160:SF1">
    <property type="entry name" value="LIPOPOLYSACCHARIDE 1,2-N-ACETYLGLUCOSAMINETRANSFERASE-RELATED"/>
    <property type="match status" value="1"/>
</dbReference>
<dbReference type="Proteomes" id="UP000251075">
    <property type="component" value="Unassembled WGS sequence"/>
</dbReference>
<dbReference type="InterPro" id="IPR002201">
    <property type="entry name" value="Glyco_trans_9"/>
</dbReference>
<dbReference type="RefSeq" id="WP_112144671.1">
    <property type="nucleotide sequence ID" value="NZ_PGTO01000007.1"/>
</dbReference>
<dbReference type="SUPFAM" id="SSF53756">
    <property type="entry name" value="UDP-Glycosyltransferase/glycogen phosphorylase"/>
    <property type="match status" value="1"/>
</dbReference>